<dbReference type="Gene3D" id="1.20.120.330">
    <property type="entry name" value="Nucleotidyltransferases domain 2"/>
    <property type="match status" value="1"/>
</dbReference>
<accession>A0A9D1FKL2</accession>
<proteinExistence type="predicted"/>
<reference evidence="1" key="2">
    <citation type="journal article" date="2021" name="PeerJ">
        <title>Extensive microbial diversity within the chicken gut microbiome revealed by metagenomics and culture.</title>
        <authorList>
            <person name="Gilroy R."/>
            <person name="Ravi A."/>
            <person name="Getino M."/>
            <person name="Pursley I."/>
            <person name="Horton D.L."/>
            <person name="Alikhan N.F."/>
            <person name="Baker D."/>
            <person name="Gharbi K."/>
            <person name="Hall N."/>
            <person name="Watson M."/>
            <person name="Adriaenssens E.M."/>
            <person name="Foster-Nyarko E."/>
            <person name="Jarju S."/>
            <person name="Secka A."/>
            <person name="Antonio M."/>
            <person name="Oren A."/>
            <person name="Chaudhuri R.R."/>
            <person name="La Ragione R."/>
            <person name="Hildebrand F."/>
            <person name="Pallen M.J."/>
        </authorList>
    </citation>
    <scope>NUCLEOTIDE SEQUENCE</scope>
    <source>
        <strain evidence="1">CHK199-13235</strain>
    </source>
</reference>
<gene>
    <name evidence="1" type="ORF">IAB51_00120</name>
</gene>
<dbReference type="SUPFAM" id="SSF81301">
    <property type="entry name" value="Nucleotidyltransferase"/>
    <property type="match status" value="1"/>
</dbReference>
<name>A0A9D1FKL2_9FIRM</name>
<dbReference type="Proteomes" id="UP000824002">
    <property type="component" value="Unassembled WGS sequence"/>
</dbReference>
<dbReference type="AlphaFoldDB" id="A0A9D1FKL2"/>
<organism evidence="1 2">
    <name type="scientific">Candidatus Merdivicinus excrementipullorum</name>
    <dbReference type="NCBI Taxonomy" id="2840867"/>
    <lineage>
        <taxon>Bacteria</taxon>
        <taxon>Bacillati</taxon>
        <taxon>Bacillota</taxon>
        <taxon>Clostridia</taxon>
        <taxon>Eubacteriales</taxon>
        <taxon>Oscillospiraceae</taxon>
        <taxon>Oscillospiraceae incertae sedis</taxon>
        <taxon>Candidatus Merdivicinus</taxon>
    </lineage>
</organism>
<dbReference type="InterPro" id="IPR007530">
    <property type="entry name" value="Aminoglycoside_adenylylTfrase"/>
</dbReference>
<protein>
    <submittedName>
        <fullName evidence="1">Aminoglycoside 6-adenylyltransferase</fullName>
    </submittedName>
</protein>
<comment type="caution">
    <text evidence="1">The sequence shown here is derived from an EMBL/GenBank/DDBJ whole genome shotgun (WGS) entry which is preliminary data.</text>
</comment>
<dbReference type="SUPFAM" id="SSF81631">
    <property type="entry name" value="PAP/OAS1 substrate-binding domain"/>
    <property type="match status" value="1"/>
</dbReference>
<sequence length="286" mass="33102">MQKRSEQEMFDEILSFAREDERVRAVWMNGSRANPNAPRDGWQDFDIVFAVTDMDSFLADDSWVDRFGERVMTQSRRDQYDAYNEEEIPDFSDWFIYLMQFADGNRMDLSLIPVKNAAKEVCSDSMCVVLLDKDGILPEIPPASDEQYRVKRPSPLEFHCSVNEFHWVSSNAAKGLWRGEFSYAQSMLSILREELLRQLSWKAGILTGFSVNPGKCGKFLPKFLPEGDWAEFLETYARGDAADIWRAVDAAWALFGRVSRENAAVFGFSLDLEEETRMREYLRRES</sequence>
<evidence type="ECO:0000313" key="2">
    <source>
        <dbReference type="Proteomes" id="UP000824002"/>
    </source>
</evidence>
<reference evidence="1" key="1">
    <citation type="submission" date="2020-10" db="EMBL/GenBank/DDBJ databases">
        <authorList>
            <person name="Gilroy R."/>
        </authorList>
    </citation>
    <scope>NUCLEOTIDE SEQUENCE</scope>
    <source>
        <strain evidence="1">CHK199-13235</strain>
    </source>
</reference>
<dbReference type="Pfam" id="PF04439">
    <property type="entry name" value="Adenyl_transf"/>
    <property type="match status" value="1"/>
</dbReference>
<dbReference type="InterPro" id="IPR043519">
    <property type="entry name" value="NT_sf"/>
</dbReference>
<dbReference type="EMBL" id="DVJP01000002">
    <property type="protein sequence ID" value="HIS75192.1"/>
    <property type="molecule type" value="Genomic_DNA"/>
</dbReference>
<evidence type="ECO:0000313" key="1">
    <source>
        <dbReference type="EMBL" id="HIS75192.1"/>
    </source>
</evidence>
<dbReference type="Gene3D" id="3.30.460.10">
    <property type="entry name" value="Beta Polymerase, domain 2"/>
    <property type="match status" value="1"/>
</dbReference>